<protein>
    <submittedName>
        <fullName evidence="7">TIP120-domain-containing protein</fullName>
    </submittedName>
</protein>
<proteinExistence type="inferred from homology"/>
<name>A0A0H2RZV1_9AGAM</name>
<reference evidence="7 8" key="1">
    <citation type="submission" date="2015-04" db="EMBL/GenBank/DDBJ databases">
        <title>Complete genome sequence of Schizopora paradoxa KUC8140, a cosmopolitan wood degrader in East Asia.</title>
        <authorList>
            <consortium name="DOE Joint Genome Institute"/>
            <person name="Min B."/>
            <person name="Park H."/>
            <person name="Jang Y."/>
            <person name="Kim J.-J."/>
            <person name="Kim K.H."/>
            <person name="Pangilinan J."/>
            <person name="Lipzen A."/>
            <person name="Riley R."/>
            <person name="Grigoriev I.V."/>
            <person name="Spatafora J.W."/>
            <person name="Choi I.-G."/>
        </authorList>
    </citation>
    <scope>NUCLEOTIDE SEQUENCE [LARGE SCALE GENOMIC DNA]</scope>
    <source>
        <strain evidence="7 8">KUC8140</strain>
    </source>
</reference>
<dbReference type="Pfam" id="PF08623">
    <property type="entry name" value="TIP120"/>
    <property type="match status" value="1"/>
</dbReference>
<dbReference type="InterPro" id="IPR016024">
    <property type="entry name" value="ARM-type_fold"/>
</dbReference>
<dbReference type="Proteomes" id="UP000053477">
    <property type="component" value="Unassembled WGS sequence"/>
</dbReference>
<dbReference type="GO" id="GO:0010265">
    <property type="term" value="P:SCF complex assembly"/>
    <property type="evidence" value="ECO:0007669"/>
    <property type="project" value="InterPro"/>
</dbReference>
<dbReference type="OrthoDB" id="6260732at2759"/>
<evidence type="ECO:0000256" key="2">
    <source>
        <dbReference type="ARBA" id="ARBA00022737"/>
    </source>
</evidence>
<dbReference type="SUPFAM" id="SSF48371">
    <property type="entry name" value="ARM repeat"/>
    <property type="match status" value="1"/>
</dbReference>
<sequence>MTKTYLMNNLIEKMLSPDQDHRYMGLTDLMAEIKQDQNNFCGDEAVEYKVLQHVLKLVEDKISEVKNQAVKCLGALIKLVRERHMEFVIVRLVEFSGSSDEELRDIAGLALKTITAELPQDSKLVPTLCTQLVPKLLQQLKNPNTPPETLIEILAILSILISRFPGSLSSPTLQPQPTEVLTPLLVHPRPAVRKRAILTLAQFLPAAPETFFDSLLTTTIRPGLAPSAPLESQRTTVLLVSSIARHSPQRISGAIPEVVAGVVAAAGKEDDELREYALQALEVFVLRCPSEVTPFLSQIIQAPAKLIKYDPNYAGDDDEDEEMADAEDDDDDDDLDGYSDDEDTSYKIRRSAAKVLAAIIETRPELLSVLYKDVSPVLISRFGDREETVKLEVWATYRSLLNQTRVYGGLSARASPGAGKRKRGSADEDGEYADAKMDGMDVEDSPHSLLKAQVPGLAKSLLAQLKTRGNKTSPNILQSGFALLLALVSVLPGSLSQFVPQIATASSAVLSQTPNTSTLALQTTCLSFLALFFSSHPPASFNSALPQLTPALLRNVAERHPRVAAEGFRAFSALLNSLRPLPASEEQWVVAVYNESIKRLRSADTDADVRACAETCMGDLWVCATDTVRAKGDGGEWDAMCRTTGRMEGPVAVVTRVAREVDVGDAWVNGSVEWLLGVLKRSGKSGKTDIFTCLDVLLRRYKNGIPNDLIPTLTDQMKPYISLNDISLLSQALLALAALLELSPAQTYPIVEGDYLKEICIIAHSPAVSGAALEALLTFFAALVQADTQIATHVIPSLVIPLQKEKKTDLSYMNVAKCVGMIVKCHQGLAAGTIAEFAKALRKGSTSKTSQLPLSLLIFGEIGRTIDFSNQKDIFQSAVDLFNAQDDEVRGAAAFAAGNIAVGNLHLFLPFIVKLVQTDKDKRLPALHALKEVVNNCPSGHLESVAETIWVPLFQDSANSEEATRNIAAACLGKLTTTNPSRYLPQLQARIRDADPAARATVVAAIRYTIVDSTGACDELLSALIPDFLSPISDEDLTVQRLAISALNSAARHKPELIRDHLAILLPSLYKETVIKKHLIRIVEMGPWKHKVDDGLEARKTAYETMYTLLDTLLTKLDLHEFLGRVVAGLADDSDEIKVLSHMMIFRLSQVASTAVVARLDEIAPQLEKSMKGPKVGSDTVKQELERAAELQRSTVRAVSALHKVASTGTSSRFDSLVDDIQRGSYGQEFKDFANH</sequence>
<evidence type="ECO:0000313" key="7">
    <source>
        <dbReference type="EMBL" id="KLO17620.1"/>
    </source>
</evidence>
<dbReference type="PROSITE" id="PS50077">
    <property type="entry name" value="HEAT_REPEAT"/>
    <property type="match status" value="1"/>
</dbReference>
<evidence type="ECO:0000256" key="5">
    <source>
        <dbReference type="SAM" id="MobiDB-lite"/>
    </source>
</evidence>
<feature type="domain" description="TATA-binding protein interacting (TIP20)" evidence="6">
    <location>
        <begin position="1057"/>
        <end position="1221"/>
    </location>
</feature>
<dbReference type="InterPro" id="IPR039852">
    <property type="entry name" value="CAND1/CAND2"/>
</dbReference>
<dbReference type="Pfam" id="PF25782">
    <property type="entry name" value="TPR_CAND1"/>
    <property type="match status" value="1"/>
</dbReference>
<dbReference type="InterPro" id="IPR021133">
    <property type="entry name" value="HEAT_type_2"/>
</dbReference>
<feature type="repeat" description="HEAT" evidence="4">
    <location>
        <begin position="50"/>
        <end position="86"/>
    </location>
</feature>
<dbReference type="AlphaFoldDB" id="A0A0H2RZV1"/>
<dbReference type="EMBL" id="KQ085903">
    <property type="protein sequence ID" value="KLO17620.1"/>
    <property type="molecule type" value="Genomic_DNA"/>
</dbReference>
<feature type="region of interest" description="Disordered" evidence="5">
    <location>
        <begin position="311"/>
        <end position="343"/>
    </location>
</feature>
<dbReference type="InParanoid" id="A0A0H2RZV1"/>
<comment type="similarity">
    <text evidence="1">Belongs to the CAND family.</text>
</comment>
<dbReference type="Pfam" id="PF21040">
    <property type="entry name" value="CEP104-like_TOG"/>
    <property type="match status" value="1"/>
</dbReference>
<organism evidence="7 8">
    <name type="scientific">Schizopora paradoxa</name>
    <dbReference type="NCBI Taxonomy" id="27342"/>
    <lineage>
        <taxon>Eukaryota</taxon>
        <taxon>Fungi</taxon>
        <taxon>Dikarya</taxon>
        <taxon>Basidiomycota</taxon>
        <taxon>Agaricomycotina</taxon>
        <taxon>Agaricomycetes</taxon>
        <taxon>Hymenochaetales</taxon>
        <taxon>Schizoporaceae</taxon>
        <taxon>Schizopora</taxon>
    </lineage>
</organism>
<evidence type="ECO:0000256" key="1">
    <source>
        <dbReference type="ARBA" id="ARBA00007657"/>
    </source>
</evidence>
<dbReference type="PANTHER" id="PTHR12696">
    <property type="entry name" value="TIP120"/>
    <property type="match status" value="1"/>
</dbReference>
<feature type="compositionally biased region" description="Acidic residues" evidence="5">
    <location>
        <begin position="315"/>
        <end position="343"/>
    </location>
</feature>
<dbReference type="InterPro" id="IPR013932">
    <property type="entry name" value="TATA-bd_TIP120"/>
</dbReference>
<evidence type="ECO:0000313" key="8">
    <source>
        <dbReference type="Proteomes" id="UP000053477"/>
    </source>
</evidence>
<feature type="region of interest" description="Disordered" evidence="5">
    <location>
        <begin position="412"/>
        <end position="431"/>
    </location>
</feature>
<keyword evidence="8" id="KW-1185">Reference proteome</keyword>
<evidence type="ECO:0000256" key="4">
    <source>
        <dbReference type="PROSITE-ProRule" id="PRU00103"/>
    </source>
</evidence>
<keyword evidence="3" id="KW-0833">Ubl conjugation pathway</keyword>
<evidence type="ECO:0000256" key="3">
    <source>
        <dbReference type="ARBA" id="ARBA00022786"/>
    </source>
</evidence>
<dbReference type="STRING" id="27342.A0A0H2RZV1"/>
<accession>A0A0H2RZV1</accession>
<dbReference type="InterPro" id="IPR011989">
    <property type="entry name" value="ARM-like"/>
</dbReference>
<dbReference type="Gene3D" id="1.25.10.10">
    <property type="entry name" value="Leucine-rich Repeat Variant"/>
    <property type="match status" value="1"/>
</dbReference>
<evidence type="ECO:0000259" key="6">
    <source>
        <dbReference type="Pfam" id="PF08623"/>
    </source>
</evidence>
<gene>
    <name evidence="7" type="ORF">SCHPADRAFT_867986</name>
</gene>
<keyword evidence="2" id="KW-0677">Repeat</keyword>
<dbReference type="FunCoup" id="A0A0H2RZV1">
    <property type="interactions" value="644"/>
</dbReference>